<dbReference type="EC" id="3.1.26.4" evidence="3"/>
<dbReference type="InterPro" id="IPR050092">
    <property type="entry name" value="RNase_H"/>
</dbReference>
<dbReference type="InterPro" id="IPR002156">
    <property type="entry name" value="RNaseH_domain"/>
</dbReference>
<dbReference type="GO" id="GO:0046872">
    <property type="term" value="F:metal ion binding"/>
    <property type="evidence" value="ECO:0007669"/>
    <property type="project" value="UniProtKB-KW"/>
</dbReference>
<dbReference type="HOGENOM" id="CLU_030894_4_2_1"/>
<keyword evidence="10" id="KW-1185">Reference proteome</keyword>
<dbReference type="EMBL" id="DS995733">
    <property type="protein sequence ID" value="EGE04370.1"/>
    <property type="molecule type" value="Genomic_DNA"/>
</dbReference>
<comment type="similarity">
    <text evidence="2">Belongs to the RNase H family.</text>
</comment>
<organism evidence="9 10">
    <name type="scientific">Trichophyton equinum (strain ATCC MYA-4606 / CBS 127.97)</name>
    <name type="common">Horse ringworm fungus</name>
    <dbReference type="NCBI Taxonomy" id="559882"/>
    <lineage>
        <taxon>Eukaryota</taxon>
        <taxon>Fungi</taxon>
        <taxon>Dikarya</taxon>
        <taxon>Ascomycota</taxon>
        <taxon>Pezizomycotina</taxon>
        <taxon>Eurotiomycetes</taxon>
        <taxon>Eurotiomycetidae</taxon>
        <taxon>Onygenales</taxon>
        <taxon>Arthrodermataceae</taxon>
        <taxon>Trichophyton</taxon>
    </lineage>
</organism>
<dbReference type="eggNOG" id="KOG3752">
    <property type="taxonomic scope" value="Eukaryota"/>
</dbReference>
<accession>F2PR52</accession>
<comment type="catalytic activity">
    <reaction evidence="1">
        <text>Endonucleolytic cleavage to 5'-phosphomonoester.</text>
        <dbReference type="EC" id="3.1.26.4"/>
    </reaction>
</comment>
<proteinExistence type="inferred from homology"/>
<sequence>MDISCTFELLVPGRKIPIISYIILFLERNCPRDSCFRRIGCFRYNPFEIYHNNVDVSQLEIDEGRWVLSTCGNLRRCDYCGKPAAYIDSIVIAVDGACSNNGTPYAQAGLGIYFGSRSSFNISLALDIDEPTNQKAELMAAIGALQMARDICVNGSYGKPIVNVTIKSDSEYLVRAATEWIPKWETNGYTNARGKPVVNGELFKWLDACIFDLNAEGVAVHFWHVERAYNCHADRLAKQAVSR</sequence>
<evidence type="ECO:0000256" key="4">
    <source>
        <dbReference type="ARBA" id="ARBA00022722"/>
    </source>
</evidence>
<gene>
    <name evidence="9" type="ORF">TEQG_08665</name>
</gene>
<dbReference type="PANTHER" id="PTHR10642:SF26">
    <property type="entry name" value="RIBONUCLEASE H1"/>
    <property type="match status" value="1"/>
</dbReference>
<evidence type="ECO:0000256" key="5">
    <source>
        <dbReference type="ARBA" id="ARBA00022723"/>
    </source>
</evidence>
<dbReference type="CDD" id="cd13934">
    <property type="entry name" value="RNase_H_Dikarya_like"/>
    <property type="match status" value="1"/>
</dbReference>
<evidence type="ECO:0000256" key="1">
    <source>
        <dbReference type="ARBA" id="ARBA00000077"/>
    </source>
</evidence>
<dbReference type="Proteomes" id="UP000009169">
    <property type="component" value="Unassembled WGS sequence"/>
</dbReference>
<keyword evidence="6" id="KW-0255">Endonuclease</keyword>
<evidence type="ECO:0000256" key="7">
    <source>
        <dbReference type="ARBA" id="ARBA00022801"/>
    </source>
</evidence>
<reference evidence="10" key="1">
    <citation type="journal article" date="2012" name="MBio">
        <title>Comparative genome analysis of Trichophyton rubrum and related dermatophytes reveals candidate genes involved in infection.</title>
        <authorList>
            <person name="Martinez D.A."/>
            <person name="Oliver B.G."/>
            <person name="Graeser Y."/>
            <person name="Goldberg J.M."/>
            <person name="Li W."/>
            <person name="Martinez-Rossi N.M."/>
            <person name="Monod M."/>
            <person name="Shelest E."/>
            <person name="Barton R.C."/>
            <person name="Birch E."/>
            <person name="Brakhage A.A."/>
            <person name="Chen Z."/>
            <person name="Gurr S.J."/>
            <person name="Heiman D."/>
            <person name="Heitman J."/>
            <person name="Kosti I."/>
            <person name="Rossi A."/>
            <person name="Saif S."/>
            <person name="Samalova M."/>
            <person name="Saunders C.W."/>
            <person name="Shea T."/>
            <person name="Summerbell R.C."/>
            <person name="Xu J."/>
            <person name="Young S."/>
            <person name="Zeng Q."/>
            <person name="Birren B.W."/>
            <person name="Cuomo C.A."/>
            <person name="White T.C."/>
        </authorList>
    </citation>
    <scope>NUCLEOTIDE SEQUENCE [LARGE SCALE GENOMIC DNA]</scope>
    <source>
        <strain evidence="10">ATCC MYA-4606 / CBS 127.97</strain>
    </source>
</reference>
<evidence type="ECO:0000259" key="8">
    <source>
        <dbReference type="PROSITE" id="PS50879"/>
    </source>
</evidence>
<protein>
    <recommendedName>
        <fullName evidence="3">ribonuclease H</fullName>
        <ecNumber evidence="3">3.1.26.4</ecNumber>
    </recommendedName>
</protein>
<evidence type="ECO:0000256" key="3">
    <source>
        <dbReference type="ARBA" id="ARBA00012180"/>
    </source>
</evidence>
<keyword evidence="4" id="KW-0540">Nuclease</keyword>
<dbReference type="InterPro" id="IPR012337">
    <property type="entry name" value="RNaseH-like_sf"/>
</dbReference>
<dbReference type="GO" id="GO:0004523">
    <property type="term" value="F:RNA-DNA hybrid ribonuclease activity"/>
    <property type="evidence" value="ECO:0007669"/>
    <property type="project" value="UniProtKB-EC"/>
</dbReference>
<dbReference type="SUPFAM" id="SSF53098">
    <property type="entry name" value="Ribonuclease H-like"/>
    <property type="match status" value="1"/>
</dbReference>
<dbReference type="VEuPathDB" id="FungiDB:TEQG_08665"/>
<dbReference type="GO" id="GO:0043137">
    <property type="term" value="P:DNA replication, removal of RNA primer"/>
    <property type="evidence" value="ECO:0007669"/>
    <property type="project" value="TreeGrafter"/>
</dbReference>
<evidence type="ECO:0000256" key="6">
    <source>
        <dbReference type="ARBA" id="ARBA00022759"/>
    </source>
</evidence>
<dbReference type="Gene3D" id="3.30.420.10">
    <property type="entry name" value="Ribonuclease H-like superfamily/Ribonuclease H"/>
    <property type="match status" value="1"/>
</dbReference>
<dbReference type="InterPro" id="IPR036397">
    <property type="entry name" value="RNaseH_sf"/>
</dbReference>
<evidence type="ECO:0000313" key="10">
    <source>
        <dbReference type="Proteomes" id="UP000009169"/>
    </source>
</evidence>
<dbReference type="GO" id="GO:0003676">
    <property type="term" value="F:nucleic acid binding"/>
    <property type="evidence" value="ECO:0007669"/>
    <property type="project" value="InterPro"/>
</dbReference>
<keyword evidence="5" id="KW-0479">Metal-binding</keyword>
<dbReference type="Pfam" id="PF00075">
    <property type="entry name" value="RNase_H"/>
    <property type="match status" value="1"/>
</dbReference>
<evidence type="ECO:0000313" key="9">
    <source>
        <dbReference type="EMBL" id="EGE04370.1"/>
    </source>
</evidence>
<keyword evidence="7" id="KW-0378">Hydrolase</keyword>
<evidence type="ECO:0000256" key="2">
    <source>
        <dbReference type="ARBA" id="ARBA00005300"/>
    </source>
</evidence>
<name>F2PR52_TRIEC</name>
<dbReference type="AlphaFoldDB" id="F2PR52"/>
<feature type="domain" description="RNase H type-1" evidence="8">
    <location>
        <begin position="86"/>
        <end position="242"/>
    </location>
</feature>
<dbReference type="PANTHER" id="PTHR10642">
    <property type="entry name" value="RIBONUCLEASE H1"/>
    <property type="match status" value="1"/>
</dbReference>
<dbReference type="PROSITE" id="PS50879">
    <property type="entry name" value="RNASE_H_1"/>
    <property type="match status" value="1"/>
</dbReference>